<dbReference type="PANTHER" id="PTHR23427">
    <property type="entry name" value="SURFEIT LOCUS PROTEIN"/>
    <property type="match status" value="1"/>
</dbReference>
<keyword evidence="4 6" id="KW-1133">Transmembrane helix</keyword>
<dbReference type="GO" id="GO:0005886">
    <property type="term" value="C:plasma membrane"/>
    <property type="evidence" value="ECO:0007669"/>
    <property type="project" value="UniProtKB-SubCell"/>
</dbReference>
<evidence type="ECO:0000313" key="7">
    <source>
        <dbReference type="EMBL" id="BAT58767.1"/>
    </source>
</evidence>
<dbReference type="InterPro" id="IPR045214">
    <property type="entry name" value="Surf1/Surf4"/>
</dbReference>
<evidence type="ECO:0000256" key="1">
    <source>
        <dbReference type="ARBA" id="ARBA00004370"/>
    </source>
</evidence>
<protein>
    <recommendedName>
        <fullName evidence="6">SURF1-like protein</fullName>
    </recommendedName>
</protein>
<evidence type="ECO:0000256" key="6">
    <source>
        <dbReference type="RuleBase" id="RU363076"/>
    </source>
</evidence>
<keyword evidence="8" id="KW-1185">Reference proteome</keyword>
<dbReference type="PROSITE" id="PS51257">
    <property type="entry name" value="PROKAR_LIPOPROTEIN"/>
    <property type="match status" value="1"/>
</dbReference>
<dbReference type="RefSeq" id="WP_096353182.1">
    <property type="nucleotide sequence ID" value="NZ_AP014946.1"/>
</dbReference>
<evidence type="ECO:0000256" key="2">
    <source>
        <dbReference type="ARBA" id="ARBA00007165"/>
    </source>
</evidence>
<evidence type="ECO:0000313" key="8">
    <source>
        <dbReference type="Proteomes" id="UP000236884"/>
    </source>
</evidence>
<dbReference type="Proteomes" id="UP000236884">
    <property type="component" value="Chromosome"/>
</dbReference>
<dbReference type="CDD" id="cd06662">
    <property type="entry name" value="SURF1"/>
    <property type="match status" value="1"/>
</dbReference>
<dbReference type="AlphaFoldDB" id="A0A0S3PS54"/>
<dbReference type="PANTHER" id="PTHR23427:SF2">
    <property type="entry name" value="SURFEIT LOCUS PROTEIN 1"/>
    <property type="match status" value="1"/>
</dbReference>
<feature type="transmembrane region" description="Helical" evidence="6">
    <location>
        <begin position="221"/>
        <end position="241"/>
    </location>
</feature>
<sequence>MRKQRRGGLLIPALAAIVALAACLALGNWQLERKAWKEGLIAALQERLAAPAAQLPSRSMWRDLNAQAAEFKRVTFPAEFLHDKEALVYASPSALRPDVSGPGYWVITPAQLPGGSIIMVNRGFVPEAAKDPAQRSPGQTKGIVDLTGVMRWPEPRGTFTPADDPAHNIWFLRDHFAIAAAKGVDLTAPFYIDLESPTPAGGVPKAGTLTVSLPNKHLEYALTWFGLAGVIVVMFAAFAFMRRRG</sequence>
<dbReference type="InterPro" id="IPR002994">
    <property type="entry name" value="Surf1/Shy1"/>
</dbReference>
<comment type="similarity">
    <text evidence="2 6">Belongs to the SURF1 family.</text>
</comment>
<comment type="subcellular location">
    <subcellularLocation>
        <location evidence="6">Cell membrane</location>
        <topology evidence="6">Multi-pass membrane protein</topology>
    </subcellularLocation>
    <subcellularLocation>
        <location evidence="1">Membrane</location>
    </subcellularLocation>
</comment>
<accession>A0A0S3PS54</accession>
<evidence type="ECO:0000256" key="5">
    <source>
        <dbReference type="ARBA" id="ARBA00023136"/>
    </source>
</evidence>
<keyword evidence="6" id="KW-1003">Cell membrane</keyword>
<dbReference type="EMBL" id="AP014946">
    <property type="protein sequence ID" value="BAT58767.1"/>
    <property type="molecule type" value="Genomic_DNA"/>
</dbReference>
<name>A0A0S3PS54_9BRAD</name>
<dbReference type="Pfam" id="PF02104">
    <property type="entry name" value="SURF1"/>
    <property type="match status" value="1"/>
</dbReference>
<keyword evidence="3 6" id="KW-0812">Transmembrane</keyword>
<proteinExistence type="inferred from homology"/>
<evidence type="ECO:0000256" key="3">
    <source>
        <dbReference type="ARBA" id="ARBA00022692"/>
    </source>
</evidence>
<dbReference type="OrthoDB" id="6079986at2"/>
<dbReference type="KEGG" id="vgo:GJW-30_1_01294"/>
<evidence type="ECO:0000256" key="4">
    <source>
        <dbReference type="ARBA" id="ARBA00022989"/>
    </source>
</evidence>
<keyword evidence="5 6" id="KW-0472">Membrane</keyword>
<organism evidence="7 8">
    <name type="scientific">Variibacter gotjawalensis</name>
    <dbReference type="NCBI Taxonomy" id="1333996"/>
    <lineage>
        <taxon>Bacteria</taxon>
        <taxon>Pseudomonadati</taxon>
        <taxon>Pseudomonadota</taxon>
        <taxon>Alphaproteobacteria</taxon>
        <taxon>Hyphomicrobiales</taxon>
        <taxon>Nitrobacteraceae</taxon>
        <taxon>Variibacter</taxon>
    </lineage>
</organism>
<reference evidence="7 8" key="1">
    <citation type="submission" date="2015-08" db="EMBL/GenBank/DDBJ databases">
        <title>Investigation of the bacterial diversity of lava forest soil.</title>
        <authorList>
            <person name="Lee J.S."/>
        </authorList>
    </citation>
    <scope>NUCLEOTIDE SEQUENCE [LARGE SCALE GENOMIC DNA]</scope>
    <source>
        <strain evidence="7 8">GJW-30</strain>
    </source>
</reference>
<dbReference type="PROSITE" id="PS50895">
    <property type="entry name" value="SURF1"/>
    <property type="match status" value="1"/>
</dbReference>
<comment type="caution">
    <text evidence="6">Lacks conserved residue(s) required for the propagation of feature annotation.</text>
</comment>
<gene>
    <name evidence="7" type="ORF">GJW-30_1_01294</name>
</gene>